<dbReference type="Pfam" id="PF12344">
    <property type="entry name" value="UvrB"/>
    <property type="match status" value="1"/>
</dbReference>
<dbReference type="InterPro" id="IPR041471">
    <property type="entry name" value="UvrB_inter"/>
</dbReference>
<feature type="domain" description="Helicase ATP-binding" evidence="15">
    <location>
        <begin position="27"/>
        <end position="160"/>
    </location>
</feature>
<evidence type="ECO:0000259" key="14">
    <source>
        <dbReference type="PROSITE" id="PS50151"/>
    </source>
</evidence>
<dbReference type="InterPro" id="IPR014001">
    <property type="entry name" value="Helicase_ATP-bd"/>
</dbReference>
<dbReference type="GO" id="GO:0003677">
    <property type="term" value="F:DNA binding"/>
    <property type="evidence" value="ECO:0007669"/>
    <property type="project" value="UniProtKB-UniRule"/>
</dbReference>
<keyword evidence="12 13" id="KW-0742">SOS response</keyword>
<evidence type="ECO:0000256" key="10">
    <source>
        <dbReference type="ARBA" id="ARBA00026033"/>
    </source>
</evidence>
<feature type="domain" description="UVR" evidence="14">
    <location>
        <begin position="625"/>
        <end position="660"/>
    </location>
</feature>
<keyword evidence="5 12" id="KW-0227">DNA damage</keyword>
<comment type="domain">
    <text evidence="12">The beta-hairpin motif is involved in DNA binding.</text>
</comment>
<dbReference type="GO" id="GO:0005524">
    <property type="term" value="F:ATP binding"/>
    <property type="evidence" value="ECO:0007669"/>
    <property type="project" value="UniProtKB-UniRule"/>
</dbReference>
<dbReference type="NCBIfam" id="NF003673">
    <property type="entry name" value="PRK05298.1"/>
    <property type="match status" value="1"/>
</dbReference>
<keyword evidence="6 12" id="KW-0228">DNA excision</keyword>
<dbReference type="Pfam" id="PF17757">
    <property type="entry name" value="UvrB_inter"/>
    <property type="match status" value="1"/>
</dbReference>
<dbReference type="InterPro" id="IPR006935">
    <property type="entry name" value="Helicase/UvrB_N"/>
</dbReference>
<dbReference type="HAMAP" id="MF_00204">
    <property type="entry name" value="UvrB"/>
    <property type="match status" value="1"/>
</dbReference>
<dbReference type="NCBIfam" id="TIGR00631">
    <property type="entry name" value="uvrb"/>
    <property type="match status" value="1"/>
</dbReference>
<dbReference type="CDD" id="cd17916">
    <property type="entry name" value="DEXHc_UvrB"/>
    <property type="match status" value="1"/>
</dbReference>
<dbReference type="InterPro" id="IPR024759">
    <property type="entry name" value="UvrB_YAD/RRR_dom"/>
</dbReference>
<dbReference type="SUPFAM" id="SSF52540">
    <property type="entry name" value="P-loop containing nucleoside triphosphate hydrolases"/>
    <property type="match status" value="2"/>
</dbReference>
<dbReference type="InterPro" id="IPR001650">
    <property type="entry name" value="Helicase_C-like"/>
</dbReference>
<evidence type="ECO:0000256" key="2">
    <source>
        <dbReference type="ARBA" id="ARBA00008533"/>
    </source>
</evidence>
<proteinExistence type="inferred from homology"/>
<accession>A0A7V5HZ92</accession>
<evidence type="ECO:0000256" key="13">
    <source>
        <dbReference type="RuleBase" id="RU003587"/>
    </source>
</evidence>
<dbReference type="GO" id="GO:0009432">
    <property type="term" value="P:SOS response"/>
    <property type="evidence" value="ECO:0007669"/>
    <property type="project" value="UniProtKB-UniRule"/>
</dbReference>
<dbReference type="Gene3D" id="4.10.860.10">
    <property type="entry name" value="UVR domain"/>
    <property type="match status" value="1"/>
</dbReference>
<dbReference type="SMART" id="SM00490">
    <property type="entry name" value="HELICc"/>
    <property type="match status" value="1"/>
</dbReference>
<dbReference type="PROSITE" id="PS50151">
    <property type="entry name" value="UVR"/>
    <property type="match status" value="1"/>
</dbReference>
<evidence type="ECO:0000256" key="11">
    <source>
        <dbReference type="ARBA" id="ARBA00029504"/>
    </source>
</evidence>
<evidence type="ECO:0000256" key="7">
    <source>
        <dbReference type="ARBA" id="ARBA00022840"/>
    </source>
</evidence>
<reference evidence="17" key="1">
    <citation type="journal article" date="2020" name="mSystems">
        <title>Genome- and Community-Level Interaction Insights into Carbon Utilization and Element Cycling Functions of Hydrothermarchaeota in Hydrothermal Sediment.</title>
        <authorList>
            <person name="Zhou Z."/>
            <person name="Liu Y."/>
            <person name="Xu W."/>
            <person name="Pan J."/>
            <person name="Luo Z.H."/>
            <person name="Li M."/>
        </authorList>
    </citation>
    <scope>NUCLEOTIDE SEQUENCE [LARGE SCALE GENOMIC DNA]</scope>
    <source>
        <strain evidence="17">HyVt-92</strain>
    </source>
</reference>
<dbReference type="EMBL" id="DRTT01000113">
    <property type="protein sequence ID" value="HHF98653.1"/>
    <property type="molecule type" value="Genomic_DNA"/>
</dbReference>
<gene>
    <name evidence="12 17" type="primary">uvrB</name>
    <name evidence="17" type="ORF">ENL39_04100</name>
</gene>
<feature type="binding site" evidence="12">
    <location>
        <begin position="40"/>
        <end position="47"/>
    </location>
    <ligand>
        <name>ATP</name>
        <dbReference type="ChEBI" id="CHEBI:30616"/>
    </ligand>
</feature>
<feature type="short sequence motif" description="Beta-hairpin" evidence="12">
    <location>
        <begin position="93"/>
        <end position="116"/>
    </location>
</feature>
<dbReference type="SMART" id="SM00487">
    <property type="entry name" value="DEXDc"/>
    <property type="match status" value="1"/>
</dbReference>
<evidence type="ECO:0000259" key="16">
    <source>
        <dbReference type="PROSITE" id="PS51194"/>
    </source>
</evidence>
<keyword evidence="9 12" id="KW-0234">DNA repair</keyword>
<dbReference type="PANTHER" id="PTHR24029:SF0">
    <property type="entry name" value="UVRABC SYSTEM PROTEIN B"/>
    <property type="match status" value="1"/>
</dbReference>
<dbReference type="InterPro" id="IPR027417">
    <property type="entry name" value="P-loop_NTPase"/>
</dbReference>
<dbReference type="SUPFAM" id="SSF46600">
    <property type="entry name" value="C-terminal UvrC-binding domain of UvrB"/>
    <property type="match status" value="1"/>
</dbReference>
<dbReference type="Pfam" id="PF00271">
    <property type="entry name" value="Helicase_C"/>
    <property type="match status" value="1"/>
</dbReference>
<dbReference type="Pfam" id="PF04851">
    <property type="entry name" value="ResIII"/>
    <property type="match status" value="1"/>
</dbReference>
<comment type="caution">
    <text evidence="17">The sequence shown here is derived from an EMBL/GenBank/DDBJ whole genome shotgun (WGS) entry which is preliminary data.</text>
</comment>
<dbReference type="PANTHER" id="PTHR24029">
    <property type="entry name" value="UVRABC SYSTEM PROTEIN B"/>
    <property type="match status" value="1"/>
</dbReference>
<keyword evidence="4 12" id="KW-0547">Nucleotide-binding</keyword>
<evidence type="ECO:0000256" key="1">
    <source>
        <dbReference type="ARBA" id="ARBA00004496"/>
    </source>
</evidence>
<dbReference type="AlphaFoldDB" id="A0A7V5HZ92"/>
<comment type="function">
    <text evidence="12">The UvrABC repair system catalyzes the recognition and processing of DNA lesions. A damage recognition complex composed of 2 UvrA and 2 UvrB subunits scans DNA for abnormalities. Upon binding of the UvrA(2)B(2) complex to a putative damaged site, the DNA wraps around one UvrB monomer. DNA wrap is dependent on ATP binding by UvrB and probably causes local melting of the DNA helix, facilitating insertion of UvrB beta-hairpin between the DNA strands. Then UvrB probes one DNA strand for the presence of a lesion. If a lesion is found the UvrA subunits dissociate and the UvrB-DNA preincision complex is formed. This complex is subsequently bound by UvrC and the second UvrB is released. If no lesion is found, the DNA wraps around the other UvrB subunit that will check the other stand for damage.</text>
</comment>
<dbReference type="InterPro" id="IPR036876">
    <property type="entry name" value="UVR_dom_sf"/>
</dbReference>
<keyword evidence="7 12" id="KW-0067">ATP-binding</keyword>
<name>A0A7V5HZ92_UNCAE</name>
<evidence type="ECO:0000256" key="9">
    <source>
        <dbReference type="ARBA" id="ARBA00023204"/>
    </source>
</evidence>
<dbReference type="GO" id="GO:0006289">
    <property type="term" value="P:nucleotide-excision repair"/>
    <property type="evidence" value="ECO:0007669"/>
    <property type="project" value="UniProtKB-UniRule"/>
</dbReference>
<dbReference type="GO" id="GO:0009381">
    <property type="term" value="F:excinuclease ABC activity"/>
    <property type="evidence" value="ECO:0007669"/>
    <property type="project" value="UniProtKB-UniRule"/>
</dbReference>
<dbReference type="GO" id="GO:0016887">
    <property type="term" value="F:ATP hydrolysis activity"/>
    <property type="evidence" value="ECO:0007669"/>
    <property type="project" value="InterPro"/>
</dbReference>
<dbReference type="Gene3D" id="3.40.50.300">
    <property type="entry name" value="P-loop containing nucleotide triphosphate hydrolases"/>
    <property type="match status" value="3"/>
</dbReference>
<evidence type="ECO:0000256" key="6">
    <source>
        <dbReference type="ARBA" id="ARBA00022769"/>
    </source>
</evidence>
<dbReference type="CDD" id="cd18790">
    <property type="entry name" value="SF2_C_UvrB"/>
    <property type="match status" value="1"/>
</dbReference>
<dbReference type="GO" id="GO:0009380">
    <property type="term" value="C:excinuclease repair complex"/>
    <property type="evidence" value="ECO:0007669"/>
    <property type="project" value="InterPro"/>
</dbReference>
<feature type="domain" description="Helicase C-terminal" evidence="16">
    <location>
        <begin position="430"/>
        <end position="592"/>
    </location>
</feature>
<dbReference type="InterPro" id="IPR004807">
    <property type="entry name" value="UvrB"/>
</dbReference>
<dbReference type="PROSITE" id="PS51192">
    <property type="entry name" value="HELICASE_ATP_BIND_1"/>
    <property type="match status" value="1"/>
</dbReference>
<organism evidence="17">
    <name type="scientific">Aerophobetes bacterium</name>
    <dbReference type="NCBI Taxonomy" id="2030807"/>
    <lineage>
        <taxon>Bacteria</taxon>
        <taxon>Candidatus Aerophobota</taxon>
    </lineage>
</organism>
<evidence type="ECO:0000256" key="3">
    <source>
        <dbReference type="ARBA" id="ARBA00022490"/>
    </source>
</evidence>
<dbReference type="Proteomes" id="UP000886070">
    <property type="component" value="Unassembled WGS sequence"/>
</dbReference>
<comment type="subunit">
    <text evidence="10 12 13">Forms a heterotetramer with UvrA during the search for lesions. Interacts with UvrC in an incision complex.</text>
</comment>
<dbReference type="GO" id="GO:0005737">
    <property type="term" value="C:cytoplasm"/>
    <property type="evidence" value="ECO:0007669"/>
    <property type="project" value="UniProtKB-SubCell"/>
</dbReference>
<dbReference type="PROSITE" id="PS51194">
    <property type="entry name" value="HELICASE_CTER"/>
    <property type="match status" value="1"/>
</dbReference>
<evidence type="ECO:0000256" key="5">
    <source>
        <dbReference type="ARBA" id="ARBA00022763"/>
    </source>
</evidence>
<dbReference type="InterPro" id="IPR001943">
    <property type="entry name" value="UVR_dom"/>
</dbReference>
<protein>
    <recommendedName>
        <fullName evidence="11 12">UvrABC system protein B</fullName>
        <shortName evidence="12">Protein UvrB</shortName>
    </recommendedName>
    <alternativeName>
        <fullName evidence="12">Excinuclease ABC subunit B</fullName>
    </alternativeName>
</protein>
<keyword evidence="3 12" id="KW-0963">Cytoplasm</keyword>
<comment type="similarity">
    <text evidence="2 12 13">Belongs to the UvrB family.</text>
</comment>
<evidence type="ECO:0000256" key="12">
    <source>
        <dbReference type="HAMAP-Rule" id="MF_00204"/>
    </source>
</evidence>
<comment type="subcellular location">
    <subcellularLocation>
        <location evidence="1 12 13">Cytoplasm</location>
    </subcellularLocation>
</comment>
<evidence type="ECO:0000256" key="8">
    <source>
        <dbReference type="ARBA" id="ARBA00022881"/>
    </source>
</evidence>
<evidence type="ECO:0000313" key="17">
    <source>
        <dbReference type="EMBL" id="HHF98653.1"/>
    </source>
</evidence>
<evidence type="ECO:0000259" key="15">
    <source>
        <dbReference type="PROSITE" id="PS51192"/>
    </source>
</evidence>
<evidence type="ECO:0000256" key="4">
    <source>
        <dbReference type="ARBA" id="ARBA00022741"/>
    </source>
</evidence>
<sequence>MIKRKFELVTHLKPKGDQPKAIEKLTEGILKGYREQTLVGVTGSGKTFTMANVIKNINKPTLIISHNKTLAAQLFSEFSSLFPNNRVEYFVSYYDYYQPEAYIPQTDTYIEKDASINEKIDMLRHSATRSLLERSDTIVVASVSCIYNLGNPKDYMEMLLHVKVGEEIPRSHILRKLVQMRYERNDIDFSRGKFRVRGDLIEIFPAYEEEAIRIELWGDEVEGISLFDPISGRTKDKVEEVYIYPATHYLAPPDRIEYAIDAIQKELKQRVKEFQQQGKLLEAERLEMRTKYDLEMIKEVGYCTGIENYSRYFDGRAPGERPACLIDYFPKDYLMFIDESHQTIPQLRAMYHGDKSRKDNLVKYGFRLPSAYDNRPLKFEEFESLINQVIYVSATPSEFELKRSAQVVEQIIRPTGLVDPKIRVKSVENPVDDLLEEIKKRVEKGQRTLVTTLTKRMAEDLTAYLDDLGVRVRYLHSEVETIERAKILRELRAGEFDVLVGINLLREGLDLPEVSLVAILDADKEGFLRSETSIIQTAGRAARNVDGEVILYANEVTNSMKKAIEETERRRRIQLEYNRKHNITPQTVKKSILADIETYTTEKYEKLQQVAEEKTEYVPSVEEIPKLIKVLEGKMKKAAENLEFELAAKYRDRIKNLKKILLENLGERNTKKKVKLFR</sequence>
<dbReference type="Pfam" id="PF02151">
    <property type="entry name" value="UVR"/>
    <property type="match status" value="1"/>
</dbReference>
<keyword evidence="8 12" id="KW-0267">Excision nuclease</keyword>